<dbReference type="OrthoDB" id="4069241at2759"/>
<name>Q75C91_EREGS</name>
<evidence type="ECO:0000313" key="3">
    <source>
        <dbReference type="Proteomes" id="UP000000591"/>
    </source>
</evidence>
<dbReference type="STRING" id="284811.Q75C91"/>
<keyword evidence="3" id="KW-1185">Reference proteome</keyword>
<dbReference type="FunCoup" id="Q75C91">
    <property type="interactions" value="70"/>
</dbReference>
<evidence type="ECO:0000256" key="1">
    <source>
        <dbReference type="SAM" id="MobiDB-lite"/>
    </source>
</evidence>
<dbReference type="AlphaFoldDB" id="Q75C91"/>
<dbReference type="CDD" id="cd22876">
    <property type="entry name" value="Acm1_CIR"/>
    <property type="match status" value="1"/>
</dbReference>
<dbReference type="HOGENOM" id="CLU_111692_0_0_1"/>
<gene>
    <name evidence="2" type="ORF">AGOS_ACR025W</name>
</gene>
<accession>Q75C91</accession>
<evidence type="ECO:0000313" key="2">
    <source>
        <dbReference type="EMBL" id="AAS51252.1"/>
    </source>
</evidence>
<dbReference type="RefSeq" id="NP_983428.1">
    <property type="nucleotide sequence ID" value="NM_208781.1"/>
</dbReference>
<protein>
    <submittedName>
        <fullName evidence="2">ACR025Wp</fullName>
    </submittedName>
</protein>
<dbReference type="KEGG" id="ago:AGOS_ACR025W"/>
<proteinExistence type="predicted"/>
<dbReference type="GeneID" id="4619553"/>
<dbReference type="eggNOG" id="ENOG502S399">
    <property type="taxonomic scope" value="Eukaryota"/>
</dbReference>
<reference evidence="3" key="2">
    <citation type="journal article" date="2013" name="G3 (Bethesda)">
        <title>Genomes of Ashbya fungi isolated from insects reveal four mating-type loci, numerous translocations, lack of transposons, and distinct gene duplications.</title>
        <authorList>
            <person name="Dietrich F.S."/>
            <person name="Voegeli S."/>
            <person name="Kuo S."/>
            <person name="Philippsen P."/>
        </authorList>
    </citation>
    <scope>GENOME REANNOTATION</scope>
    <source>
        <strain evidence="3">ATCC 10895 / CBS 109.51 / FGSC 9923 / NRRL Y-1056</strain>
    </source>
</reference>
<feature type="region of interest" description="Disordered" evidence="1">
    <location>
        <begin position="1"/>
        <end position="61"/>
    </location>
</feature>
<dbReference type="OMA" id="SPAKICP"/>
<dbReference type="EMBL" id="AE016816">
    <property type="protein sequence ID" value="AAS51252.1"/>
    <property type="molecule type" value="Genomic_DNA"/>
</dbReference>
<sequence>MSDVSPVKRNVLARKSVNVKAGARKDKNNSNQSSPKRAKIESSESSVTTGRVASPLRPSGQFTFYKETPEERAQVIQQQTTVAQQRVRDENDFESCKENLDCEETAKTGAAAGKPSRTALRDLSIEEYCGYIEYKGGSSRNQLTLHLAHPTVLPSFVTPPRSAKLRAFFTAKQVVKSKRRCKRAKTTDDICKDRTVRKLDFTIHQDA</sequence>
<dbReference type="Proteomes" id="UP000000591">
    <property type="component" value="Chromosome III"/>
</dbReference>
<reference evidence="2 3" key="1">
    <citation type="journal article" date="2004" name="Science">
        <title>The Ashbya gossypii genome as a tool for mapping the ancient Saccharomyces cerevisiae genome.</title>
        <authorList>
            <person name="Dietrich F.S."/>
            <person name="Voegeli S."/>
            <person name="Brachat S."/>
            <person name="Lerch A."/>
            <person name="Gates K."/>
            <person name="Steiner S."/>
            <person name="Mohr C."/>
            <person name="Pohlmann R."/>
            <person name="Luedi P."/>
            <person name="Choi S."/>
            <person name="Wing R.A."/>
            <person name="Flavier A."/>
            <person name="Gaffney T.D."/>
            <person name="Philippsen P."/>
        </authorList>
    </citation>
    <scope>NUCLEOTIDE SEQUENCE [LARGE SCALE GENOMIC DNA]</scope>
    <source>
        <strain evidence="3">ATCC 10895 / CBS 109.51 / FGSC 9923 / NRRL Y-1056</strain>
    </source>
</reference>
<dbReference type="InParanoid" id="Q75C91"/>
<organism evidence="2 3">
    <name type="scientific">Eremothecium gossypii (strain ATCC 10895 / CBS 109.51 / FGSC 9923 / NRRL Y-1056)</name>
    <name type="common">Yeast</name>
    <name type="synonym">Ashbya gossypii</name>
    <dbReference type="NCBI Taxonomy" id="284811"/>
    <lineage>
        <taxon>Eukaryota</taxon>
        <taxon>Fungi</taxon>
        <taxon>Dikarya</taxon>
        <taxon>Ascomycota</taxon>
        <taxon>Saccharomycotina</taxon>
        <taxon>Saccharomycetes</taxon>
        <taxon>Saccharomycetales</taxon>
        <taxon>Saccharomycetaceae</taxon>
        <taxon>Eremothecium</taxon>
    </lineage>
</organism>